<proteinExistence type="inferred from homology"/>
<dbReference type="OrthoDB" id="276989at2759"/>
<feature type="repeat" description="Solcar" evidence="10">
    <location>
        <begin position="92"/>
        <end position="174"/>
    </location>
</feature>
<evidence type="ECO:0000256" key="5">
    <source>
        <dbReference type="ARBA" id="ARBA00022737"/>
    </source>
</evidence>
<feature type="transmembrane region" description="Helical" evidence="12">
    <location>
        <begin position="12"/>
        <end position="30"/>
    </location>
</feature>
<dbReference type="STRING" id="188477.A0A3S1ATR5"/>
<dbReference type="PANTHER" id="PTHR45667">
    <property type="entry name" value="S-ADENOSYLMETHIONINE MITOCHONDRIAL CARRIER PROTEIN"/>
    <property type="match status" value="1"/>
</dbReference>
<keyword evidence="7 12" id="KW-1133">Transmembrane helix</keyword>
<evidence type="ECO:0000256" key="12">
    <source>
        <dbReference type="SAM" id="Phobius"/>
    </source>
</evidence>
<dbReference type="AlphaFoldDB" id="A0A3S1ATR5"/>
<dbReference type="InterPro" id="IPR018108">
    <property type="entry name" value="MCP_transmembrane"/>
</dbReference>
<evidence type="ECO:0000256" key="1">
    <source>
        <dbReference type="ARBA" id="ARBA00004448"/>
    </source>
</evidence>
<evidence type="ECO:0000256" key="9">
    <source>
        <dbReference type="ARBA" id="ARBA00023136"/>
    </source>
</evidence>
<evidence type="ECO:0000256" key="7">
    <source>
        <dbReference type="ARBA" id="ARBA00022989"/>
    </source>
</evidence>
<keyword evidence="6" id="KW-0999">Mitochondrion inner membrane</keyword>
<keyword evidence="5" id="KW-0677">Repeat</keyword>
<dbReference type="GO" id="GO:0005743">
    <property type="term" value="C:mitochondrial inner membrane"/>
    <property type="evidence" value="ECO:0007669"/>
    <property type="project" value="UniProtKB-SubCell"/>
</dbReference>
<evidence type="ECO:0000256" key="10">
    <source>
        <dbReference type="PROSITE-ProRule" id="PRU00282"/>
    </source>
</evidence>
<keyword evidence="8" id="KW-0496">Mitochondrion</keyword>
<evidence type="ECO:0000256" key="4">
    <source>
        <dbReference type="ARBA" id="ARBA00022692"/>
    </source>
</evidence>
<evidence type="ECO:0000256" key="3">
    <source>
        <dbReference type="ARBA" id="ARBA00022448"/>
    </source>
</evidence>
<evidence type="ECO:0000256" key="8">
    <source>
        <dbReference type="ARBA" id="ARBA00023128"/>
    </source>
</evidence>
<name>A0A3S1ATR5_ELYCH</name>
<keyword evidence="9 10" id="KW-0472">Membrane</keyword>
<protein>
    <recommendedName>
        <fullName evidence="15">S-adenosylmethionine mitochondrial carrier protein</fullName>
    </recommendedName>
</protein>
<comment type="caution">
    <text evidence="13">The sequence shown here is derived from an EMBL/GenBank/DDBJ whole genome shotgun (WGS) entry which is preliminary data.</text>
</comment>
<dbReference type="SUPFAM" id="SSF103506">
    <property type="entry name" value="Mitochondrial carrier"/>
    <property type="match status" value="1"/>
</dbReference>
<accession>A0A3S1ATR5</accession>
<dbReference type="Proteomes" id="UP000271974">
    <property type="component" value="Unassembled WGS sequence"/>
</dbReference>
<dbReference type="Pfam" id="PF00153">
    <property type="entry name" value="Mito_carr"/>
    <property type="match status" value="4"/>
</dbReference>
<dbReference type="EMBL" id="RQTK01001148">
    <property type="protein sequence ID" value="RUS71865.1"/>
    <property type="molecule type" value="Genomic_DNA"/>
</dbReference>
<feature type="repeat" description="Solcar" evidence="10">
    <location>
        <begin position="7"/>
        <end position="80"/>
    </location>
</feature>
<keyword evidence="4 10" id="KW-0812">Transmembrane</keyword>
<dbReference type="PROSITE" id="PS50920">
    <property type="entry name" value="SOLCAR"/>
    <property type="match status" value="3"/>
</dbReference>
<keyword evidence="14" id="KW-1185">Reference proteome</keyword>
<evidence type="ECO:0008006" key="15">
    <source>
        <dbReference type="Google" id="ProtNLM"/>
    </source>
</evidence>
<comment type="subcellular location">
    <subcellularLocation>
        <location evidence="1">Mitochondrion inner membrane</location>
        <topology evidence="1">Multi-pass membrane protein</topology>
    </subcellularLocation>
</comment>
<evidence type="ECO:0000313" key="13">
    <source>
        <dbReference type="EMBL" id="RUS71865.1"/>
    </source>
</evidence>
<feature type="transmembrane region" description="Helical" evidence="12">
    <location>
        <begin position="50"/>
        <end position="74"/>
    </location>
</feature>
<feature type="transmembrane region" description="Helical" evidence="12">
    <location>
        <begin position="243"/>
        <end position="266"/>
    </location>
</feature>
<sequence>MAETRGVNYKAALLAGGAAGTSVDVILFPLDTFKTRLQSEAGFKASGGFRGIYSGLFSAALGSAPTAAVFFFAYETSKKSLSSFITANDKTQSAATHMASAAIGEIAACLVRVPVEVVKQRTQTLSSASSLSTFRKTLRAEGFAGFYRGYFTTVFREIPFSTIQFPLWEFLKSRWSESQGGVPVMAWQSSLCGAFAGGLSAALTTPLDVAKTRIMLAERGSAQAQDHMVAALRHVAMEKGLRGLFAGVVPRVMWISMGGAIFLGVYEKVRITFADL</sequence>
<keyword evidence="3 11" id="KW-0813">Transport</keyword>
<reference evidence="13 14" key="1">
    <citation type="submission" date="2019-01" db="EMBL/GenBank/DDBJ databases">
        <title>A draft genome assembly of the solar-powered sea slug Elysia chlorotica.</title>
        <authorList>
            <person name="Cai H."/>
            <person name="Li Q."/>
            <person name="Fang X."/>
            <person name="Li J."/>
            <person name="Curtis N.E."/>
            <person name="Altenburger A."/>
            <person name="Shibata T."/>
            <person name="Feng M."/>
            <person name="Maeda T."/>
            <person name="Schwartz J.A."/>
            <person name="Shigenobu S."/>
            <person name="Lundholm N."/>
            <person name="Nishiyama T."/>
            <person name="Yang H."/>
            <person name="Hasebe M."/>
            <person name="Li S."/>
            <person name="Pierce S.K."/>
            <person name="Wang J."/>
        </authorList>
    </citation>
    <scope>NUCLEOTIDE SEQUENCE [LARGE SCALE GENOMIC DNA]</scope>
    <source>
        <strain evidence="13">EC2010</strain>
        <tissue evidence="13">Whole organism of an adult</tissue>
    </source>
</reference>
<dbReference type="InterPro" id="IPR023395">
    <property type="entry name" value="MCP_dom_sf"/>
</dbReference>
<evidence type="ECO:0000256" key="11">
    <source>
        <dbReference type="RuleBase" id="RU000488"/>
    </source>
</evidence>
<organism evidence="13 14">
    <name type="scientific">Elysia chlorotica</name>
    <name type="common">Eastern emerald elysia</name>
    <name type="synonym">Sea slug</name>
    <dbReference type="NCBI Taxonomy" id="188477"/>
    <lineage>
        <taxon>Eukaryota</taxon>
        <taxon>Metazoa</taxon>
        <taxon>Spiralia</taxon>
        <taxon>Lophotrochozoa</taxon>
        <taxon>Mollusca</taxon>
        <taxon>Gastropoda</taxon>
        <taxon>Heterobranchia</taxon>
        <taxon>Euthyneura</taxon>
        <taxon>Panpulmonata</taxon>
        <taxon>Sacoglossa</taxon>
        <taxon>Placobranchoidea</taxon>
        <taxon>Plakobranchidae</taxon>
        <taxon>Elysia</taxon>
    </lineage>
</organism>
<evidence type="ECO:0000313" key="14">
    <source>
        <dbReference type="Proteomes" id="UP000271974"/>
    </source>
</evidence>
<gene>
    <name evidence="13" type="ORF">EGW08_020374</name>
</gene>
<feature type="repeat" description="Solcar" evidence="10">
    <location>
        <begin position="184"/>
        <end position="272"/>
    </location>
</feature>
<comment type="similarity">
    <text evidence="2 11">Belongs to the mitochondrial carrier (TC 2.A.29) family.</text>
</comment>
<dbReference type="Gene3D" id="1.50.40.10">
    <property type="entry name" value="Mitochondrial carrier domain"/>
    <property type="match status" value="1"/>
</dbReference>
<dbReference type="FunFam" id="1.50.40.10:FF:000018">
    <property type="entry name" value="S-adenosylmethionine mitochondrial carrier protein-like"/>
    <property type="match status" value="1"/>
</dbReference>
<evidence type="ECO:0000256" key="6">
    <source>
        <dbReference type="ARBA" id="ARBA00022792"/>
    </source>
</evidence>
<evidence type="ECO:0000256" key="2">
    <source>
        <dbReference type="ARBA" id="ARBA00006375"/>
    </source>
</evidence>